<dbReference type="Proteomes" id="UP000636709">
    <property type="component" value="Unassembled WGS sequence"/>
</dbReference>
<dbReference type="PANTHER" id="PTHR35547">
    <property type="entry name" value="OS06G0249350 PROTEIN-RELATED"/>
    <property type="match status" value="1"/>
</dbReference>
<comment type="caution">
    <text evidence="2">The sequence shown here is derived from an EMBL/GenBank/DDBJ whole genome shotgun (WGS) entry which is preliminary data.</text>
</comment>
<organism evidence="2 3">
    <name type="scientific">Digitaria exilis</name>
    <dbReference type="NCBI Taxonomy" id="1010633"/>
    <lineage>
        <taxon>Eukaryota</taxon>
        <taxon>Viridiplantae</taxon>
        <taxon>Streptophyta</taxon>
        <taxon>Embryophyta</taxon>
        <taxon>Tracheophyta</taxon>
        <taxon>Spermatophyta</taxon>
        <taxon>Magnoliopsida</taxon>
        <taxon>Liliopsida</taxon>
        <taxon>Poales</taxon>
        <taxon>Poaceae</taxon>
        <taxon>PACMAD clade</taxon>
        <taxon>Panicoideae</taxon>
        <taxon>Panicodae</taxon>
        <taxon>Paniceae</taxon>
        <taxon>Anthephorinae</taxon>
        <taxon>Digitaria</taxon>
    </lineage>
</organism>
<reference evidence="2" key="1">
    <citation type="submission" date="2020-07" db="EMBL/GenBank/DDBJ databases">
        <title>Genome sequence and genetic diversity analysis of an under-domesticated orphan crop, white fonio (Digitaria exilis).</title>
        <authorList>
            <person name="Bennetzen J.L."/>
            <person name="Chen S."/>
            <person name="Ma X."/>
            <person name="Wang X."/>
            <person name="Yssel A.E.J."/>
            <person name="Chaluvadi S.R."/>
            <person name="Johnson M."/>
            <person name="Gangashetty P."/>
            <person name="Hamidou F."/>
            <person name="Sanogo M.D."/>
            <person name="Zwaenepoel A."/>
            <person name="Wallace J."/>
            <person name="Van De Peer Y."/>
            <person name="Van Deynze A."/>
        </authorList>
    </citation>
    <scope>NUCLEOTIDE SEQUENCE</scope>
    <source>
        <tissue evidence="2">Leaves</tissue>
    </source>
</reference>
<protein>
    <submittedName>
        <fullName evidence="2">Uncharacterized protein</fullName>
    </submittedName>
</protein>
<proteinExistence type="predicted"/>
<gene>
    <name evidence="2" type="ORF">HU200_067719</name>
</gene>
<evidence type="ECO:0000313" key="3">
    <source>
        <dbReference type="Proteomes" id="UP000636709"/>
    </source>
</evidence>
<keyword evidence="3" id="KW-1185">Reference proteome</keyword>
<dbReference type="PANTHER" id="PTHR35547:SF2">
    <property type="entry name" value="OS06G0249350 PROTEIN"/>
    <property type="match status" value="1"/>
</dbReference>
<name>A0A835DSM0_9POAL</name>
<accession>A0A835DSM0</accession>
<dbReference type="EMBL" id="JACEFO010003312">
    <property type="protein sequence ID" value="KAF8641697.1"/>
    <property type="molecule type" value="Genomic_DNA"/>
</dbReference>
<feature type="region of interest" description="Disordered" evidence="1">
    <location>
        <begin position="70"/>
        <end position="95"/>
    </location>
</feature>
<evidence type="ECO:0000256" key="1">
    <source>
        <dbReference type="SAM" id="MobiDB-lite"/>
    </source>
</evidence>
<sequence>MGIFWELGAPAWDKGGKIAHNFTREITAHHGDGGRSRTERAGGDKVPFLFLEPAGMSQLEQVGTECFMWTSSSTSPSPGDEAVQHARRRDGTRGTITLRRLTFSPARPRLGGSVGRRRRAAPLLAAKRNEPAYATYATLTRSAGASATLAKLDDDRARARRLFRRTRSPTKSPHGTACHAIDDSLPRNRNALLDRPRSIYTLDPFSVELSLRYANSDTEIDYICYKKARCCYKEKREFINSSGSSAMAVVRWRTGTVVVVVAALLLVAVLGAEARPLAGDGWAVSGDGPLPASGGVFIVETLRGLYFQQLAPTTAALPLRRILVTSDDRRRGGSRPAVKGSTTDNEARHGLSIISIGCPRSHGRRLVDDFLVSKRLGEDAMVLCLALMAPSEGQLDVAGHGRPSQGYIYDAQNQEQTRGVVDG</sequence>
<dbReference type="AlphaFoldDB" id="A0A835DSM0"/>
<evidence type="ECO:0000313" key="2">
    <source>
        <dbReference type="EMBL" id="KAF8641697.1"/>
    </source>
</evidence>